<keyword evidence="6 9" id="KW-0274">FAD</keyword>
<dbReference type="EMBL" id="NMPR01000020">
    <property type="protein sequence ID" value="KAA8634676.1"/>
    <property type="molecule type" value="Genomic_DNA"/>
</dbReference>
<comment type="cofactor">
    <cofactor evidence="1 9">
        <name>FAD</name>
        <dbReference type="ChEBI" id="CHEBI:57692"/>
    </cofactor>
</comment>
<dbReference type="PANTHER" id="PTHR43762:SF1">
    <property type="entry name" value="D-ARABINONO-1,4-LACTONE OXIDASE"/>
    <property type="match status" value="1"/>
</dbReference>
<evidence type="ECO:0000313" key="12">
    <source>
        <dbReference type="Proteomes" id="UP000433876"/>
    </source>
</evidence>
<evidence type="ECO:0000256" key="1">
    <source>
        <dbReference type="ARBA" id="ARBA00001974"/>
    </source>
</evidence>
<dbReference type="InterPro" id="IPR006094">
    <property type="entry name" value="Oxid_FAD_bind_N"/>
</dbReference>
<dbReference type="SUPFAM" id="SSF56176">
    <property type="entry name" value="FAD-binding/transporter-associated domain-like"/>
    <property type="match status" value="1"/>
</dbReference>
<dbReference type="InterPro" id="IPR016169">
    <property type="entry name" value="FAD-bd_PCMH_sub2"/>
</dbReference>
<dbReference type="NCBIfam" id="TIGR01678">
    <property type="entry name" value="FAD_lactone_ox"/>
    <property type="match status" value="1"/>
</dbReference>
<comment type="similarity">
    <text evidence="3 9">Belongs to the oxygen-dependent FAD-linked oxidoreductase family.</text>
</comment>
<dbReference type="InterPro" id="IPR007173">
    <property type="entry name" value="ALO_C"/>
</dbReference>
<dbReference type="GO" id="GO:0071949">
    <property type="term" value="F:FAD binding"/>
    <property type="evidence" value="ECO:0007669"/>
    <property type="project" value="UniProtKB-UniRule"/>
</dbReference>
<dbReference type="Gene3D" id="3.30.465.10">
    <property type="match status" value="1"/>
</dbReference>
<evidence type="ECO:0000256" key="9">
    <source>
        <dbReference type="RuleBase" id="RU367158"/>
    </source>
</evidence>
<keyword evidence="9" id="KW-0496">Mitochondrion</keyword>
<evidence type="ECO:0000259" key="10">
    <source>
        <dbReference type="PROSITE" id="PS51387"/>
    </source>
</evidence>
<name>A0A8S8ZZR2_SORMA</name>
<dbReference type="VEuPathDB" id="FungiDB:SMAC_02909"/>
<dbReference type="GO" id="GO:0031489">
    <property type="term" value="F:myosin V binding"/>
    <property type="evidence" value="ECO:0007669"/>
    <property type="project" value="EnsemblFungi"/>
</dbReference>
<dbReference type="EC" id="1.1.3.37" evidence="4 9"/>
<dbReference type="AlphaFoldDB" id="A0A8S8ZZR2"/>
<keyword evidence="7 9" id="KW-0560">Oxidoreductase</keyword>
<evidence type="ECO:0000256" key="4">
    <source>
        <dbReference type="ARBA" id="ARBA00013136"/>
    </source>
</evidence>
<keyword evidence="5 9" id="KW-0285">Flavoprotein</keyword>
<dbReference type="GO" id="GO:0003885">
    <property type="term" value="F:D-arabinono-1,4-lactone oxidase activity"/>
    <property type="evidence" value="ECO:0007669"/>
    <property type="project" value="UniProtKB-UniRule"/>
</dbReference>
<comment type="pathway">
    <text evidence="2 9">Cofactor biosynthesis; D-erythroascorbate biosynthesis; dehydro-D-arabinono-1,4-lactone from D-arabinose: step 2/2.</text>
</comment>
<dbReference type="GO" id="GO:0032473">
    <property type="term" value="C:cytoplasmic side of mitochondrial outer membrane"/>
    <property type="evidence" value="ECO:0007669"/>
    <property type="project" value="EnsemblFungi"/>
</dbReference>
<comment type="caution">
    <text evidence="11">The sequence shown here is derived from an EMBL/GenBank/DDBJ whole genome shotgun (WGS) entry which is preliminary data.</text>
</comment>
<evidence type="ECO:0000256" key="2">
    <source>
        <dbReference type="ARBA" id="ARBA00005083"/>
    </source>
</evidence>
<dbReference type="GO" id="GO:0034599">
    <property type="term" value="P:cellular response to oxidative stress"/>
    <property type="evidence" value="ECO:0007669"/>
    <property type="project" value="EnsemblFungi"/>
</dbReference>
<dbReference type="Pfam" id="PF04030">
    <property type="entry name" value="ALO"/>
    <property type="match status" value="1"/>
</dbReference>
<evidence type="ECO:0000256" key="5">
    <source>
        <dbReference type="ARBA" id="ARBA00022630"/>
    </source>
</evidence>
<evidence type="ECO:0000256" key="3">
    <source>
        <dbReference type="ARBA" id="ARBA00005466"/>
    </source>
</evidence>
<feature type="domain" description="FAD-binding PCMH-type" evidence="10">
    <location>
        <begin position="47"/>
        <end position="217"/>
    </location>
</feature>
<evidence type="ECO:0000256" key="6">
    <source>
        <dbReference type="ARBA" id="ARBA00022827"/>
    </source>
</evidence>
<dbReference type="Gene3D" id="3.30.43.10">
    <property type="entry name" value="Uridine Diphospho-n-acetylenolpyruvylglucosamine Reductase, domain 2"/>
    <property type="match status" value="1"/>
</dbReference>
<reference evidence="11 12" key="1">
    <citation type="submission" date="2017-07" db="EMBL/GenBank/DDBJ databases">
        <title>Genome sequence of the Sordaria macrospora wild type strain R19027.</title>
        <authorList>
            <person name="Nowrousian M."/>
            <person name="Teichert I."/>
            <person name="Kueck U."/>
        </authorList>
    </citation>
    <scope>NUCLEOTIDE SEQUENCE [LARGE SCALE GENOMIC DNA]</scope>
    <source>
        <strain evidence="11 12">R19027</strain>
        <tissue evidence="11">Mycelium</tissue>
    </source>
</reference>
<proteinExistence type="inferred from homology"/>
<comment type="subcellular location">
    <subcellularLocation>
        <location evidence="9">Mitochondrion membrane</location>
    </subcellularLocation>
</comment>
<comment type="catalytic activity">
    <reaction evidence="9">
        <text>D-arabinono-1,4-lactone + O2 = dehydro-D-arabinono-1,4-lactone + H2O2 + H(+)</text>
        <dbReference type="Rhea" id="RHEA:23756"/>
        <dbReference type="ChEBI" id="CHEBI:15378"/>
        <dbReference type="ChEBI" id="CHEBI:15379"/>
        <dbReference type="ChEBI" id="CHEBI:16240"/>
        <dbReference type="ChEBI" id="CHEBI:16292"/>
        <dbReference type="ChEBI" id="CHEBI:58277"/>
        <dbReference type="EC" id="1.1.3.37"/>
    </reaction>
</comment>
<dbReference type="Gene3D" id="3.30.70.2520">
    <property type="match status" value="1"/>
</dbReference>
<evidence type="ECO:0000256" key="7">
    <source>
        <dbReference type="ARBA" id="ARBA00023002"/>
    </source>
</evidence>
<sequence>MATESNPALASLPSNVREIIELASLRDGGIPFRAKTAHVHRTWAGTFTSLPELYIQPESVQEVQKVVRLARHARRRVTTTGCGHSPSDITCTSSWLVNLDNFNKIISVDHLTGLVTVQAGIRLYQLSDELDRRGLALPSLGSINEQSIAGAISTGTHGSSIRHGLVGENITELKITLANGETLSCSPEDKPDLFRAALISLGALGIITEVTFKAVPAFSLAWSQAIDLDKRIFERWEKDLWGQAEFVRIWWFPYMRRAAVWTADVVDPVDLKTGAVKHREPPTSYYDSWLGYYVYHNLLALSRWIPRITPWIEWFVFGMQYGFKNGEATRIGAIQPSQKAFLLNCLYSQSVNEWAIPLHKGPEALQRLGAWLQNLKPGDDGYVEHGIPYSAEGLWVHSPVEVRASDSTVYTSREANTRPFLDPTQSDGPTLYLNAIMYRPYHREPTYNATERYYLGFEWLMRELGGKPHWAKTFTATQADLAKWYGEDFQRWGAVRESVDPDGMFVGPWHRRYLLEPIQSDKLLPLEEIQQTTKEVPARQGGGIEVIGIQNPAVPN</sequence>
<organism evidence="11 12">
    <name type="scientific">Sordaria macrospora</name>
    <dbReference type="NCBI Taxonomy" id="5147"/>
    <lineage>
        <taxon>Eukaryota</taxon>
        <taxon>Fungi</taxon>
        <taxon>Dikarya</taxon>
        <taxon>Ascomycota</taxon>
        <taxon>Pezizomycotina</taxon>
        <taxon>Sordariomycetes</taxon>
        <taxon>Sordariomycetidae</taxon>
        <taxon>Sordariales</taxon>
        <taxon>Sordariaceae</taxon>
        <taxon>Sordaria</taxon>
    </lineage>
</organism>
<dbReference type="PANTHER" id="PTHR43762">
    <property type="entry name" value="L-GULONOLACTONE OXIDASE"/>
    <property type="match status" value="1"/>
</dbReference>
<evidence type="ECO:0000256" key="8">
    <source>
        <dbReference type="ARBA" id="ARBA00033418"/>
    </source>
</evidence>
<dbReference type="PROSITE" id="PS00862">
    <property type="entry name" value="OX2_COVAL_FAD"/>
    <property type="match status" value="1"/>
</dbReference>
<dbReference type="OMA" id="YPRFGEF"/>
<dbReference type="GO" id="GO:0000001">
    <property type="term" value="P:mitochondrion inheritance"/>
    <property type="evidence" value="ECO:0007669"/>
    <property type="project" value="EnsemblFungi"/>
</dbReference>
<dbReference type="InterPro" id="IPR036318">
    <property type="entry name" value="FAD-bd_PCMH-like_sf"/>
</dbReference>
<dbReference type="Pfam" id="PF01565">
    <property type="entry name" value="FAD_binding_4"/>
    <property type="match status" value="1"/>
</dbReference>
<dbReference type="InterPro" id="IPR030654">
    <property type="entry name" value="Sugar_lactone_oxidase"/>
</dbReference>
<dbReference type="InterPro" id="IPR010031">
    <property type="entry name" value="FAD_lactone_oxidase-like"/>
</dbReference>
<dbReference type="PIRSF" id="PIRSF000136">
    <property type="entry name" value="LGO_GLO"/>
    <property type="match status" value="1"/>
</dbReference>
<evidence type="ECO:0000313" key="11">
    <source>
        <dbReference type="EMBL" id="KAA8634676.1"/>
    </source>
</evidence>
<dbReference type="GO" id="GO:0070485">
    <property type="term" value="P:dehydro-D-arabinono-1,4-lactone biosynthetic process"/>
    <property type="evidence" value="ECO:0007669"/>
    <property type="project" value="EnsemblFungi"/>
</dbReference>
<dbReference type="Proteomes" id="UP000433876">
    <property type="component" value="Unassembled WGS sequence"/>
</dbReference>
<dbReference type="InterPro" id="IPR016167">
    <property type="entry name" value="FAD-bd_PCMH_sub1"/>
</dbReference>
<protein>
    <recommendedName>
        <fullName evidence="4 9">D-arabinono-1,4-lactone oxidase</fullName>
        <shortName evidence="9">ALO</shortName>
        <ecNumber evidence="4 9">1.1.3.37</ecNumber>
    </recommendedName>
    <alternativeName>
        <fullName evidence="8 9">L-galactono-gamma-lactone oxidase</fullName>
    </alternativeName>
</protein>
<dbReference type="InterPro" id="IPR006093">
    <property type="entry name" value="Oxy_OxRdtase_FAD_BS"/>
</dbReference>
<dbReference type="InterPro" id="IPR016166">
    <property type="entry name" value="FAD-bd_PCMH"/>
</dbReference>
<accession>A0A8S8ZZR2</accession>
<gene>
    <name evidence="11" type="ORF">SMACR_02909</name>
</gene>
<dbReference type="PROSITE" id="PS51387">
    <property type="entry name" value="FAD_PCMH"/>
    <property type="match status" value="1"/>
</dbReference>